<evidence type="ECO:0000313" key="2">
    <source>
        <dbReference type="EMBL" id="SDF83446.1"/>
    </source>
</evidence>
<accession>A0A1G7PAW9</accession>
<proteinExistence type="predicted"/>
<dbReference type="RefSeq" id="WP_089873509.1">
    <property type="nucleotide sequence ID" value="NZ_FNBH01000002.1"/>
</dbReference>
<dbReference type="Proteomes" id="UP000199203">
    <property type="component" value="Unassembled WGS sequence"/>
</dbReference>
<feature type="region of interest" description="Disordered" evidence="1">
    <location>
        <begin position="83"/>
        <end position="129"/>
    </location>
</feature>
<feature type="compositionally biased region" description="Basic and acidic residues" evidence="1">
    <location>
        <begin position="87"/>
        <end position="129"/>
    </location>
</feature>
<evidence type="ECO:0000256" key="1">
    <source>
        <dbReference type="SAM" id="MobiDB-lite"/>
    </source>
</evidence>
<keyword evidence="3" id="KW-1185">Reference proteome</keyword>
<protein>
    <submittedName>
        <fullName evidence="2">Uncharacterized protein</fullName>
    </submittedName>
</protein>
<organism evidence="2 3">
    <name type="scientific">Epilithonimonas hungarica</name>
    <dbReference type="NCBI Taxonomy" id="454006"/>
    <lineage>
        <taxon>Bacteria</taxon>
        <taxon>Pseudomonadati</taxon>
        <taxon>Bacteroidota</taxon>
        <taxon>Flavobacteriia</taxon>
        <taxon>Flavobacteriales</taxon>
        <taxon>Weeksellaceae</taxon>
        <taxon>Chryseobacterium group</taxon>
        <taxon>Epilithonimonas</taxon>
    </lineage>
</organism>
<dbReference type="STRING" id="454006.SAMN05421825_2240"/>
<sequence>MEFQRRTKKLSGLPIAFYVVALLFFVLLFSFNSLYYKASEQPKPIITEVVKSVIEEPEQDSVVKQEIYVPDVEVLPPDTVSIAKVSPNEEKKGPVKEEKKSTENPVKDDKKLTKKEETKDSKTTDSKDGKITKIGKDRILTAFIPGTMGKAGKLPSHNCKTKGQLVMFITVDKAGNVTNAGRSSGIKDACNITAAVIWTKKYVKAKKSQNISQGTYTINF</sequence>
<evidence type="ECO:0000313" key="3">
    <source>
        <dbReference type="Proteomes" id="UP000199203"/>
    </source>
</evidence>
<reference evidence="3" key="1">
    <citation type="submission" date="2016-10" db="EMBL/GenBank/DDBJ databases">
        <authorList>
            <person name="Varghese N."/>
            <person name="Submissions S."/>
        </authorList>
    </citation>
    <scope>NUCLEOTIDE SEQUENCE [LARGE SCALE GENOMIC DNA]</scope>
    <source>
        <strain evidence="3">DSM 19684</strain>
    </source>
</reference>
<gene>
    <name evidence="2" type="ORF">SAMN05421825_2240</name>
</gene>
<dbReference type="AlphaFoldDB" id="A0A1G7PAW9"/>
<name>A0A1G7PAW9_9FLAO</name>
<dbReference type="OrthoDB" id="1254196at2"/>
<dbReference type="EMBL" id="FNBH01000002">
    <property type="protein sequence ID" value="SDF83446.1"/>
    <property type="molecule type" value="Genomic_DNA"/>
</dbReference>